<gene>
    <name evidence="1" type="ORF">NPIL_478711</name>
</gene>
<accession>A0A8X6MSF4</accession>
<name>A0A8X6MSF4_NEPPI</name>
<comment type="caution">
    <text evidence="1">The sequence shown here is derived from an EMBL/GenBank/DDBJ whole genome shotgun (WGS) entry which is preliminary data.</text>
</comment>
<organism evidence="1 2">
    <name type="scientific">Nephila pilipes</name>
    <name type="common">Giant wood spider</name>
    <name type="synonym">Nephila maculata</name>
    <dbReference type="NCBI Taxonomy" id="299642"/>
    <lineage>
        <taxon>Eukaryota</taxon>
        <taxon>Metazoa</taxon>
        <taxon>Ecdysozoa</taxon>
        <taxon>Arthropoda</taxon>
        <taxon>Chelicerata</taxon>
        <taxon>Arachnida</taxon>
        <taxon>Araneae</taxon>
        <taxon>Araneomorphae</taxon>
        <taxon>Entelegynae</taxon>
        <taxon>Araneoidea</taxon>
        <taxon>Nephilidae</taxon>
        <taxon>Nephila</taxon>
    </lineage>
</organism>
<sequence length="113" mass="12591">MGTDPDAEPNHLICSIIATVNTKVINVDGRGDVQQENDAIVTRCDKPCLLQSSQQPMGMQRMMRSRVTQEEENGEVGVRTGWGLFFFRGEVLFIFIGMLSRIIRSSFLGVTTP</sequence>
<keyword evidence="2" id="KW-1185">Reference proteome</keyword>
<reference evidence="1" key="1">
    <citation type="submission" date="2020-08" db="EMBL/GenBank/DDBJ databases">
        <title>Multicomponent nature underlies the extraordinary mechanical properties of spider dragline silk.</title>
        <authorList>
            <person name="Kono N."/>
            <person name="Nakamura H."/>
            <person name="Mori M."/>
            <person name="Yoshida Y."/>
            <person name="Ohtoshi R."/>
            <person name="Malay A.D."/>
            <person name="Moran D.A.P."/>
            <person name="Tomita M."/>
            <person name="Numata K."/>
            <person name="Arakawa K."/>
        </authorList>
    </citation>
    <scope>NUCLEOTIDE SEQUENCE</scope>
</reference>
<protein>
    <submittedName>
        <fullName evidence="1">Uncharacterized protein</fullName>
    </submittedName>
</protein>
<dbReference type="Proteomes" id="UP000887013">
    <property type="component" value="Unassembled WGS sequence"/>
</dbReference>
<evidence type="ECO:0000313" key="2">
    <source>
        <dbReference type="Proteomes" id="UP000887013"/>
    </source>
</evidence>
<dbReference type="EMBL" id="BMAW01096615">
    <property type="protein sequence ID" value="GFS75499.1"/>
    <property type="molecule type" value="Genomic_DNA"/>
</dbReference>
<proteinExistence type="predicted"/>
<dbReference type="AlphaFoldDB" id="A0A8X6MSF4"/>
<evidence type="ECO:0000313" key="1">
    <source>
        <dbReference type="EMBL" id="GFS75499.1"/>
    </source>
</evidence>